<dbReference type="SUPFAM" id="SSF54862">
    <property type="entry name" value="4Fe-4S ferredoxins"/>
    <property type="match status" value="1"/>
</dbReference>
<dbReference type="GO" id="GO:0005737">
    <property type="term" value="C:cytoplasm"/>
    <property type="evidence" value="ECO:0007669"/>
    <property type="project" value="TreeGrafter"/>
</dbReference>
<dbReference type="Pfam" id="PF00037">
    <property type="entry name" value="Fer4"/>
    <property type="match status" value="1"/>
</dbReference>
<reference evidence="2" key="1">
    <citation type="journal article" date="2014" name="Front. Microbiol.">
        <title>High frequency of phylogenetically diverse reductive dehalogenase-homologous genes in deep subseafloor sedimentary metagenomes.</title>
        <authorList>
            <person name="Kawai M."/>
            <person name="Futagami T."/>
            <person name="Toyoda A."/>
            <person name="Takaki Y."/>
            <person name="Nishi S."/>
            <person name="Hori S."/>
            <person name="Arai W."/>
            <person name="Tsubouchi T."/>
            <person name="Morono Y."/>
            <person name="Uchiyama I."/>
            <person name="Ito T."/>
            <person name="Fujiyama A."/>
            <person name="Inagaki F."/>
            <person name="Takami H."/>
        </authorList>
    </citation>
    <scope>NUCLEOTIDE SEQUENCE</scope>
    <source>
        <strain evidence="2">Expedition CK06-06</strain>
    </source>
</reference>
<feature type="domain" description="4Fe-4S ferredoxin-type" evidence="1">
    <location>
        <begin position="58"/>
        <end position="89"/>
    </location>
</feature>
<protein>
    <recommendedName>
        <fullName evidence="1">4Fe-4S ferredoxin-type domain-containing protein</fullName>
    </recommendedName>
</protein>
<dbReference type="InterPro" id="IPR034096">
    <property type="entry name" value="AAMDC"/>
</dbReference>
<dbReference type="Gene3D" id="3.30.70.20">
    <property type="match status" value="2"/>
</dbReference>
<dbReference type="InterPro" id="IPR017900">
    <property type="entry name" value="4Fe4S_Fe_S_CS"/>
</dbReference>
<dbReference type="InterPro" id="IPR017896">
    <property type="entry name" value="4Fe4S_Fe-S-bd"/>
</dbReference>
<dbReference type="EMBL" id="BARW01000803">
    <property type="protein sequence ID" value="GAI69658.1"/>
    <property type="molecule type" value="Genomic_DNA"/>
</dbReference>
<dbReference type="CDD" id="cd05126">
    <property type="entry name" value="Mth938"/>
    <property type="match status" value="1"/>
</dbReference>
<feature type="domain" description="4Fe-4S ferredoxin-type" evidence="1">
    <location>
        <begin position="14"/>
        <end position="43"/>
    </location>
</feature>
<feature type="non-terminal residue" evidence="2">
    <location>
        <position position="1"/>
    </location>
</feature>
<dbReference type="Pfam" id="PF04430">
    <property type="entry name" value="DUF498"/>
    <property type="match status" value="1"/>
</dbReference>
<accession>X1QN40</accession>
<dbReference type="InterPro" id="IPR007523">
    <property type="entry name" value="NDUFAF3/AAMDC"/>
</dbReference>
<dbReference type="PANTHER" id="PTHR15811">
    <property type="entry name" value="MTH938 DOMAIN-CONTAINING PROTEIN"/>
    <property type="match status" value="1"/>
</dbReference>
<evidence type="ECO:0000313" key="2">
    <source>
        <dbReference type="EMBL" id="GAI69658.1"/>
    </source>
</evidence>
<name>X1QN40_9ZZZZ</name>
<dbReference type="PANTHER" id="PTHR15811:SF5">
    <property type="entry name" value="MTH938 DOMAIN-CONTAINING PROTEIN"/>
    <property type="match status" value="1"/>
</dbReference>
<dbReference type="PROSITE" id="PS51379">
    <property type="entry name" value="4FE4S_FER_2"/>
    <property type="match status" value="3"/>
</dbReference>
<dbReference type="AlphaFoldDB" id="X1QN40"/>
<dbReference type="PROSITE" id="PS00198">
    <property type="entry name" value="4FE4S_FER_1"/>
    <property type="match status" value="2"/>
</dbReference>
<comment type="caution">
    <text evidence="2">The sequence shown here is derived from an EMBL/GenBank/DDBJ whole genome shotgun (WGS) entry which is preliminary data.</text>
</comment>
<dbReference type="SUPFAM" id="SSF64076">
    <property type="entry name" value="MTH938-like"/>
    <property type="match status" value="1"/>
</dbReference>
<dbReference type="Gene3D" id="3.40.1230.10">
    <property type="entry name" value="MTH938-like"/>
    <property type="match status" value="1"/>
</dbReference>
<evidence type="ECO:0000259" key="1">
    <source>
        <dbReference type="PROSITE" id="PS51379"/>
    </source>
</evidence>
<dbReference type="Pfam" id="PF12838">
    <property type="entry name" value="Fer4_7"/>
    <property type="match status" value="1"/>
</dbReference>
<sequence length="248" mass="27846">VCPNDAISIDEEMNVAVIDPDKCIGCGLCVKECPRGIIQLVPANANIVYLCSYESFKNIPGREKCDKGCLHCKKCFRACENGAIIWNEEKAIPEFDFTRCTLCGKCIEVCPHDRLIELSNVALKEKVGIPKGKDIMIINSYSFGSITIDGKNYRSDVIIFPDKINSRWWRKSGHLLSDEDIGEILKYKPEMLIIGTGTSGLMMVDQKVKDKLNSLGIRFIIKKTAEAVEQYNKLEKKDKVVCAFHLTC</sequence>
<proteinExistence type="predicted"/>
<gene>
    <name evidence="2" type="ORF">S12H4_03009</name>
</gene>
<feature type="domain" description="4Fe-4S ferredoxin-type" evidence="1">
    <location>
        <begin position="91"/>
        <end position="121"/>
    </location>
</feature>
<organism evidence="2">
    <name type="scientific">marine sediment metagenome</name>
    <dbReference type="NCBI Taxonomy" id="412755"/>
    <lineage>
        <taxon>unclassified sequences</taxon>
        <taxon>metagenomes</taxon>
        <taxon>ecological metagenomes</taxon>
    </lineage>
</organism>
<dbReference type="InterPro" id="IPR036748">
    <property type="entry name" value="MTH938-like_sf"/>
</dbReference>